<feature type="region of interest" description="Disordered" evidence="1">
    <location>
        <begin position="1"/>
        <end position="44"/>
    </location>
</feature>
<organism evidence="2">
    <name type="scientific">Arundo donax</name>
    <name type="common">Giant reed</name>
    <name type="synonym">Donax arundinaceus</name>
    <dbReference type="NCBI Taxonomy" id="35708"/>
    <lineage>
        <taxon>Eukaryota</taxon>
        <taxon>Viridiplantae</taxon>
        <taxon>Streptophyta</taxon>
        <taxon>Embryophyta</taxon>
        <taxon>Tracheophyta</taxon>
        <taxon>Spermatophyta</taxon>
        <taxon>Magnoliopsida</taxon>
        <taxon>Liliopsida</taxon>
        <taxon>Poales</taxon>
        <taxon>Poaceae</taxon>
        <taxon>PACMAD clade</taxon>
        <taxon>Arundinoideae</taxon>
        <taxon>Arundineae</taxon>
        <taxon>Arundo</taxon>
    </lineage>
</organism>
<dbReference type="AlphaFoldDB" id="A0A0A9G2F9"/>
<feature type="compositionally biased region" description="Basic and acidic residues" evidence="1">
    <location>
        <begin position="34"/>
        <end position="44"/>
    </location>
</feature>
<feature type="compositionally biased region" description="Low complexity" evidence="1">
    <location>
        <begin position="14"/>
        <end position="31"/>
    </location>
</feature>
<accession>A0A0A9G2F9</accession>
<evidence type="ECO:0000256" key="1">
    <source>
        <dbReference type="SAM" id="MobiDB-lite"/>
    </source>
</evidence>
<reference evidence="2" key="2">
    <citation type="journal article" date="2015" name="Data Brief">
        <title>Shoot transcriptome of the giant reed, Arundo donax.</title>
        <authorList>
            <person name="Barrero R.A."/>
            <person name="Guerrero F.D."/>
            <person name="Moolhuijzen P."/>
            <person name="Goolsby J.A."/>
            <person name="Tidwell J."/>
            <person name="Bellgard S.E."/>
            <person name="Bellgard M.I."/>
        </authorList>
    </citation>
    <scope>NUCLEOTIDE SEQUENCE</scope>
    <source>
        <tissue evidence="2">Shoot tissue taken approximately 20 cm above the soil surface</tissue>
    </source>
</reference>
<name>A0A0A9G2F9_ARUDO</name>
<evidence type="ECO:0000313" key="2">
    <source>
        <dbReference type="EMBL" id="JAE18682.1"/>
    </source>
</evidence>
<proteinExistence type="predicted"/>
<protein>
    <submittedName>
        <fullName evidence="2">Uncharacterized protein</fullName>
    </submittedName>
</protein>
<reference evidence="2" key="1">
    <citation type="submission" date="2014-09" db="EMBL/GenBank/DDBJ databases">
        <authorList>
            <person name="Magalhaes I.L.F."/>
            <person name="Oliveira U."/>
            <person name="Santos F.R."/>
            <person name="Vidigal T.H.D.A."/>
            <person name="Brescovit A.D."/>
            <person name="Santos A.J."/>
        </authorList>
    </citation>
    <scope>NUCLEOTIDE SEQUENCE</scope>
    <source>
        <tissue evidence="2">Shoot tissue taken approximately 20 cm above the soil surface</tissue>
    </source>
</reference>
<dbReference type="EMBL" id="GBRH01179214">
    <property type="protein sequence ID" value="JAE18682.1"/>
    <property type="molecule type" value="Transcribed_RNA"/>
</dbReference>
<sequence>MCSPASLPIWAGTSGSPLSRGHSSPGSSRPTRISKLELTRRGQP</sequence>